<reference evidence="2 3" key="1">
    <citation type="submission" date="2023-10" db="EMBL/GenBank/DDBJ databases">
        <title>A novel Glycoside Hydrolase 43-Like Enzyme from Clostrdium boliviensis is an Endo-xylanase, and a Candidate for Xylooligosaccharides Production from Different Xylan Substrates.</title>
        <authorList>
            <person name="Alvarez M.T."/>
            <person name="Rocabado-Villegas L.R."/>
            <person name="Salas-Veizaga D.M."/>
            <person name="Linares-Pasten J.A."/>
            <person name="Gudmundsdottir E.E."/>
            <person name="Hreggvidsson G.O."/>
            <person name="Adlercreutz P."/>
            <person name="Nordberg Karlsson E."/>
        </authorList>
    </citation>
    <scope>NUCLEOTIDE SEQUENCE [LARGE SCALE GENOMIC DNA]</scope>
    <source>
        <strain evidence="2 3">E-1</strain>
    </source>
</reference>
<dbReference type="Gene3D" id="1.10.260.40">
    <property type="entry name" value="lambda repressor-like DNA-binding domains"/>
    <property type="match status" value="1"/>
</dbReference>
<sequence length="169" mass="19342">MSITGQRIKERRNQLEMSADDVAAQLGVSRSTIFRYENGHIEKVPANVLEKLAGILKTTPAYLMGWQDDCFEHPSWDAPVWMHVNADAENACLFREDEGLGYHTDSLRAILENACQDDRYKITAMAKIYLTLTDSAKRKANDYIMDLYEQPKYRNQSQNASQGCEEEKD</sequence>
<dbReference type="Proteomes" id="UP001276854">
    <property type="component" value="Unassembled WGS sequence"/>
</dbReference>
<dbReference type="CDD" id="cd00093">
    <property type="entry name" value="HTH_XRE"/>
    <property type="match status" value="1"/>
</dbReference>
<evidence type="ECO:0000313" key="2">
    <source>
        <dbReference type="EMBL" id="MDW2797731.1"/>
    </source>
</evidence>
<gene>
    <name evidence="2" type="ORF">RZO55_09125</name>
</gene>
<dbReference type="InterPro" id="IPR001387">
    <property type="entry name" value="Cro/C1-type_HTH"/>
</dbReference>
<name>A0ABU4GJF5_9CLOT</name>
<dbReference type="EMBL" id="JAWONS010000133">
    <property type="protein sequence ID" value="MDW2797731.1"/>
    <property type="molecule type" value="Genomic_DNA"/>
</dbReference>
<dbReference type="InterPro" id="IPR010982">
    <property type="entry name" value="Lambda_DNA-bd_dom_sf"/>
</dbReference>
<comment type="caution">
    <text evidence="2">The sequence shown here is derived from an EMBL/GenBank/DDBJ whole genome shotgun (WGS) entry which is preliminary data.</text>
</comment>
<accession>A0ABU4GJF5</accession>
<keyword evidence="3" id="KW-1185">Reference proteome</keyword>
<dbReference type="PROSITE" id="PS50943">
    <property type="entry name" value="HTH_CROC1"/>
    <property type="match status" value="1"/>
</dbReference>
<feature type="domain" description="HTH cro/C1-type" evidence="1">
    <location>
        <begin position="8"/>
        <end position="63"/>
    </location>
</feature>
<dbReference type="SUPFAM" id="SSF47413">
    <property type="entry name" value="lambda repressor-like DNA-binding domains"/>
    <property type="match status" value="1"/>
</dbReference>
<dbReference type="RefSeq" id="WP_318063981.1">
    <property type="nucleotide sequence ID" value="NZ_JAWONS010000133.1"/>
</dbReference>
<dbReference type="SMART" id="SM00530">
    <property type="entry name" value="HTH_XRE"/>
    <property type="match status" value="1"/>
</dbReference>
<organism evidence="2 3">
    <name type="scientific">Clostridium boliviensis</name>
    <dbReference type="NCBI Taxonomy" id="318465"/>
    <lineage>
        <taxon>Bacteria</taxon>
        <taxon>Bacillati</taxon>
        <taxon>Bacillota</taxon>
        <taxon>Clostridia</taxon>
        <taxon>Eubacteriales</taxon>
        <taxon>Clostridiaceae</taxon>
        <taxon>Clostridium</taxon>
    </lineage>
</organism>
<evidence type="ECO:0000313" key="3">
    <source>
        <dbReference type="Proteomes" id="UP001276854"/>
    </source>
</evidence>
<proteinExistence type="predicted"/>
<dbReference type="Pfam" id="PF01381">
    <property type="entry name" value="HTH_3"/>
    <property type="match status" value="1"/>
</dbReference>
<protein>
    <submittedName>
        <fullName evidence="2">Helix-turn-helix transcriptional regulator</fullName>
    </submittedName>
</protein>
<evidence type="ECO:0000259" key="1">
    <source>
        <dbReference type="PROSITE" id="PS50943"/>
    </source>
</evidence>